<dbReference type="NCBIfam" id="NF005622">
    <property type="entry name" value="PRK07375.2-1"/>
    <property type="match status" value="1"/>
</dbReference>
<accession>A0ABS9HMD0</accession>
<dbReference type="Proteomes" id="UP001200604">
    <property type="component" value="Unassembled WGS sequence"/>
</dbReference>
<keyword evidence="4 8" id="KW-0812">Transmembrane</keyword>
<evidence type="ECO:0000256" key="8">
    <source>
        <dbReference type="SAM" id="Phobius"/>
    </source>
</evidence>
<dbReference type="PANTHER" id="PTHR34583:SF2">
    <property type="entry name" value="ANTIPORTER SUBUNIT MNHC2-RELATED"/>
    <property type="match status" value="1"/>
</dbReference>
<dbReference type="InterPro" id="IPR050601">
    <property type="entry name" value="CPA3_antiporter_subunitC"/>
</dbReference>
<protein>
    <submittedName>
        <fullName evidence="9">Cation:proton antiporter subunit C</fullName>
    </submittedName>
</protein>
<organism evidence="9 10">
    <name type="scientific">Corynebacterium parakroppenstedtii</name>
    <dbReference type="NCBI Taxonomy" id="2828363"/>
    <lineage>
        <taxon>Bacteria</taxon>
        <taxon>Bacillati</taxon>
        <taxon>Actinomycetota</taxon>
        <taxon>Actinomycetes</taxon>
        <taxon>Mycobacteriales</taxon>
        <taxon>Corynebacteriaceae</taxon>
        <taxon>Corynebacterium</taxon>
    </lineage>
</organism>
<comment type="subcellular location">
    <subcellularLocation>
        <location evidence="1">Cell membrane</location>
        <topology evidence="1">Multi-pass membrane protein</topology>
    </subcellularLocation>
</comment>
<evidence type="ECO:0000313" key="9">
    <source>
        <dbReference type="EMBL" id="MCF6774185.1"/>
    </source>
</evidence>
<evidence type="ECO:0000256" key="6">
    <source>
        <dbReference type="ARBA" id="ARBA00023136"/>
    </source>
</evidence>
<proteinExistence type="inferred from homology"/>
<dbReference type="GeneID" id="92726817"/>
<evidence type="ECO:0000256" key="7">
    <source>
        <dbReference type="SAM" id="MobiDB-lite"/>
    </source>
</evidence>
<dbReference type="InterPro" id="IPR039428">
    <property type="entry name" value="NUOK/Mnh_C1-like"/>
</dbReference>
<keyword evidence="5 8" id="KW-1133">Transmembrane helix</keyword>
<keyword evidence="6 8" id="KW-0472">Membrane</keyword>
<evidence type="ECO:0000256" key="3">
    <source>
        <dbReference type="ARBA" id="ARBA00022475"/>
    </source>
</evidence>
<dbReference type="EMBL" id="JAKJKU010000003">
    <property type="protein sequence ID" value="MCF6774185.1"/>
    <property type="molecule type" value="Genomic_DNA"/>
</dbReference>
<keyword evidence="10" id="KW-1185">Reference proteome</keyword>
<dbReference type="Pfam" id="PF00420">
    <property type="entry name" value="Oxidored_q2"/>
    <property type="match status" value="1"/>
</dbReference>
<feature type="region of interest" description="Disordered" evidence="7">
    <location>
        <begin position="124"/>
        <end position="193"/>
    </location>
</feature>
<evidence type="ECO:0000256" key="5">
    <source>
        <dbReference type="ARBA" id="ARBA00022989"/>
    </source>
</evidence>
<dbReference type="Gene3D" id="1.10.287.3510">
    <property type="match status" value="1"/>
</dbReference>
<evidence type="ECO:0000256" key="2">
    <source>
        <dbReference type="ARBA" id="ARBA00010388"/>
    </source>
</evidence>
<comment type="similarity">
    <text evidence="2">Belongs to the CPA3 antiporters (TC 2.A.63) subunit C family.</text>
</comment>
<comment type="caution">
    <text evidence="9">The sequence shown here is derived from an EMBL/GenBank/DDBJ whole genome shotgun (WGS) entry which is preliminary data.</text>
</comment>
<feature type="transmembrane region" description="Helical" evidence="8">
    <location>
        <begin position="26"/>
        <end position="49"/>
    </location>
</feature>
<dbReference type="PANTHER" id="PTHR34583">
    <property type="entry name" value="ANTIPORTER SUBUNIT MNHC2-RELATED"/>
    <property type="match status" value="1"/>
</dbReference>
<sequence>MIIAITIGVLTAGGVFLVLQRGMVRLILGMTLIGHATNLTLLAAGIGAWRSEPIMSGTNPQDAADPLPQAFVLTAIVISMATTAFMLALAALGRSDDTLTDPVKEFPDLFAAFKDSVWSTEEKSVPAKKKVAHGQSADADEEEQATPTDDAYVLPDHVTHEVTALQTMGRSARRISTDSNQYQRRQQREEGIE</sequence>
<reference evidence="9 10" key="1">
    <citation type="submission" date="2022-01" db="EMBL/GenBank/DDBJ databases">
        <title>Identification and Characterization of Corynebacterium sp.</title>
        <authorList>
            <person name="Luo Q."/>
            <person name="Qu P."/>
            <person name="Chen Q."/>
        </authorList>
    </citation>
    <scope>NUCLEOTIDE SEQUENCE [LARGE SCALE GENOMIC DNA]</scope>
    <source>
        <strain evidence="9 10">MC-12</strain>
    </source>
</reference>
<name>A0ABS9HMD0_9CORY</name>
<evidence type="ECO:0000256" key="4">
    <source>
        <dbReference type="ARBA" id="ARBA00022692"/>
    </source>
</evidence>
<evidence type="ECO:0000256" key="1">
    <source>
        <dbReference type="ARBA" id="ARBA00004651"/>
    </source>
</evidence>
<dbReference type="RefSeq" id="WP_046203288.1">
    <property type="nucleotide sequence ID" value="NZ_JAFFSY010000002.1"/>
</dbReference>
<keyword evidence="3" id="KW-1003">Cell membrane</keyword>
<feature type="transmembrane region" description="Helical" evidence="8">
    <location>
        <begin position="69"/>
        <end position="92"/>
    </location>
</feature>
<gene>
    <name evidence="9" type="ORF">L3H44_07145</name>
</gene>
<evidence type="ECO:0000313" key="10">
    <source>
        <dbReference type="Proteomes" id="UP001200604"/>
    </source>
</evidence>